<comment type="subcellular location">
    <subcellularLocation>
        <location evidence="1">Nucleus</location>
    </subcellularLocation>
</comment>
<dbReference type="Proteomes" id="UP000054498">
    <property type="component" value="Unassembled WGS sequence"/>
</dbReference>
<dbReference type="EMBL" id="KK101435">
    <property type="protein sequence ID" value="KIZ00896.1"/>
    <property type="molecule type" value="Genomic_DNA"/>
</dbReference>
<evidence type="ECO:0000256" key="4">
    <source>
        <dbReference type="ARBA" id="ARBA00023125"/>
    </source>
</evidence>
<feature type="compositionally biased region" description="Low complexity" evidence="7">
    <location>
        <begin position="155"/>
        <end position="181"/>
    </location>
</feature>
<evidence type="ECO:0000313" key="10">
    <source>
        <dbReference type="EMBL" id="KIZ00896.1"/>
    </source>
</evidence>
<dbReference type="InterPro" id="IPR009057">
    <property type="entry name" value="Homeodomain-like_sf"/>
</dbReference>
<dbReference type="STRING" id="145388.A0A0D2N491"/>
<feature type="domain" description="Myb-like" evidence="8">
    <location>
        <begin position="16"/>
        <end position="61"/>
    </location>
</feature>
<keyword evidence="2" id="KW-0677">Repeat</keyword>
<evidence type="ECO:0000256" key="6">
    <source>
        <dbReference type="ARBA" id="ARBA00023242"/>
    </source>
</evidence>
<evidence type="ECO:0000256" key="5">
    <source>
        <dbReference type="ARBA" id="ARBA00023163"/>
    </source>
</evidence>
<evidence type="ECO:0000259" key="8">
    <source>
        <dbReference type="PROSITE" id="PS50090"/>
    </source>
</evidence>
<name>A0A0D2N491_9CHLO</name>
<keyword evidence="4" id="KW-0238">DNA-binding</keyword>
<keyword evidence="11" id="KW-1185">Reference proteome</keyword>
<evidence type="ECO:0000256" key="2">
    <source>
        <dbReference type="ARBA" id="ARBA00022737"/>
    </source>
</evidence>
<dbReference type="SUPFAM" id="SSF46689">
    <property type="entry name" value="Homeodomain-like"/>
    <property type="match status" value="1"/>
</dbReference>
<evidence type="ECO:0000256" key="7">
    <source>
        <dbReference type="SAM" id="MobiDB-lite"/>
    </source>
</evidence>
<dbReference type="SMART" id="SM00717">
    <property type="entry name" value="SANT"/>
    <property type="match status" value="1"/>
</dbReference>
<evidence type="ECO:0000256" key="1">
    <source>
        <dbReference type="ARBA" id="ARBA00004123"/>
    </source>
</evidence>
<dbReference type="GO" id="GO:0005634">
    <property type="term" value="C:nucleus"/>
    <property type="evidence" value="ECO:0007669"/>
    <property type="project" value="UniProtKB-SubCell"/>
</dbReference>
<keyword evidence="5" id="KW-0804">Transcription</keyword>
<gene>
    <name evidence="10" type="ORF">MNEG_7062</name>
</gene>
<dbReference type="KEGG" id="mng:MNEG_7062"/>
<dbReference type="GO" id="GO:0003677">
    <property type="term" value="F:DNA binding"/>
    <property type="evidence" value="ECO:0007669"/>
    <property type="project" value="UniProtKB-KW"/>
</dbReference>
<protein>
    <submittedName>
        <fullName evidence="10">Myb-related protein B</fullName>
    </submittedName>
</protein>
<accession>A0A0D2N491</accession>
<evidence type="ECO:0000259" key="9">
    <source>
        <dbReference type="PROSITE" id="PS51294"/>
    </source>
</evidence>
<feature type="compositionally biased region" description="Acidic residues" evidence="7">
    <location>
        <begin position="117"/>
        <end position="126"/>
    </location>
</feature>
<sequence length="425" mass="42896">MLAGEELKKGAWTPEEAPFSEYEDAVILKAHDIHGNKWSVIAKLLPGRTDNAVKNRWNSTLKRKAGTQGLRNRFLAKGVTLEMLMTQYAHHAHDNAAPAHHGGGRGGGGGGASDYSDSGDEDDQPGDADGGGSTGSGASDDDGASPSVQGRHVIQQQHAVQQQQQQQQQQHGAQQQQQRAMQQQQQQQQYQASRFYRAAAGGCAGPPHLQLRVQTSRLSGAAAAARCGSAGTMFSEEDDCTDTFDFHYAAAGTSPGVHGTGVSPYPRGPSNLDDAYPHNTIQGLLDEFAAAGAAAAAAAAAASAGLEDICGGGGGAQGAAAAGTAASAAACPDAACSAAADGGADTRVDAPCGADTAAAATVASAASAAATAAPVQPAAPAWPALVLRAASGGEFGSKRDIVSSLSGAADARLLVGRFGRHRGRA</sequence>
<dbReference type="CDD" id="cd00167">
    <property type="entry name" value="SANT"/>
    <property type="match status" value="1"/>
</dbReference>
<dbReference type="InterPro" id="IPR001005">
    <property type="entry name" value="SANT/Myb"/>
</dbReference>
<keyword evidence="6" id="KW-0539">Nucleus</keyword>
<dbReference type="PANTHER" id="PTHR47997">
    <property type="entry name" value="MYB DOMAIN PROTEIN 55"/>
    <property type="match status" value="1"/>
</dbReference>
<proteinExistence type="predicted"/>
<dbReference type="Gene3D" id="1.10.10.60">
    <property type="entry name" value="Homeodomain-like"/>
    <property type="match status" value="1"/>
</dbReference>
<dbReference type="GeneID" id="25739938"/>
<dbReference type="PROSITE" id="PS50090">
    <property type="entry name" value="MYB_LIKE"/>
    <property type="match status" value="1"/>
</dbReference>
<dbReference type="InterPro" id="IPR051953">
    <property type="entry name" value="Plant_SW-associated_TFs"/>
</dbReference>
<dbReference type="Pfam" id="PF00249">
    <property type="entry name" value="Myb_DNA-binding"/>
    <property type="match status" value="1"/>
</dbReference>
<dbReference type="OrthoDB" id="2143914at2759"/>
<feature type="region of interest" description="Disordered" evidence="7">
    <location>
        <begin position="95"/>
        <end position="181"/>
    </location>
</feature>
<dbReference type="PANTHER" id="PTHR47997:SF76">
    <property type="entry name" value="OS07G0497500 PROTEIN"/>
    <property type="match status" value="1"/>
</dbReference>
<dbReference type="AlphaFoldDB" id="A0A0D2N491"/>
<dbReference type="PROSITE" id="PS51294">
    <property type="entry name" value="HTH_MYB"/>
    <property type="match status" value="1"/>
</dbReference>
<evidence type="ECO:0000313" key="11">
    <source>
        <dbReference type="Proteomes" id="UP000054498"/>
    </source>
</evidence>
<dbReference type="RefSeq" id="XP_013899915.1">
    <property type="nucleotide sequence ID" value="XM_014044461.1"/>
</dbReference>
<organism evidence="10 11">
    <name type="scientific">Monoraphidium neglectum</name>
    <dbReference type="NCBI Taxonomy" id="145388"/>
    <lineage>
        <taxon>Eukaryota</taxon>
        <taxon>Viridiplantae</taxon>
        <taxon>Chlorophyta</taxon>
        <taxon>core chlorophytes</taxon>
        <taxon>Chlorophyceae</taxon>
        <taxon>CS clade</taxon>
        <taxon>Sphaeropleales</taxon>
        <taxon>Selenastraceae</taxon>
        <taxon>Monoraphidium</taxon>
    </lineage>
</organism>
<keyword evidence="3" id="KW-0805">Transcription regulation</keyword>
<feature type="domain" description="HTH myb-type" evidence="9">
    <location>
        <begin position="4"/>
        <end position="65"/>
    </location>
</feature>
<dbReference type="InterPro" id="IPR017930">
    <property type="entry name" value="Myb_dom"/>
</dbReference>
<evidence type="ECO:0000256" key="3">
    <source>
        <dbReference type="ARBA" id="ARBA00023015"/>
    </source>
</evidence>
<reference evidence="10 11" key="1">
    <citation type="journal article" date="2013" name="BMC Genomics">
        <title>Reconstruction of the lipid metabolism for the microalga Monoraphidium neglectum from its genome sequence reveals characteristics suitable for biofuel production.</title>
        <authorList>
            <person name="Bogen C."/>
            <person name="Al-Dilaimi A."/>
            <person name="Albersmeier A."/>
            <person name="Wichmann J."/>
            <person name="Grundmann M."/>
            <person name="Rupp O."/>
            <person name="Lauersen K.J."/>
            <person name="Blifernez-Klassen O."/>
            <person name="Kalinowski J."/>
            <person name="Goesmann A."/>
            <person name="Mussgnug J.H."/>
            <person name="Kruse O."/>
        </authorList>
    </citation>
    <scope>NUCLEOTIDE SEQUENCE [LARGE SCALE GENOMIC DNA]</scope>
    <source>
        <strain evidence="10 11">SAG 48.87</strain>
    </source>
</reference>